<dbReference type="Gene3D" id="3.30.1640.10">
    <property type="entry name" value="mini-chromosome maintenance (MCM) complex, chain A, domain 1"/>
    <property type="match status" value="1"/>
</dbReference>
<dbReference type="PANTHER" id="PTHR11630:SF46">
    <property type="entry name" value="DNA REPLICATION LICENSING FACTOR MCM3-RELATED"/>
    <property type="match status" value="1"/>
</dbReference>
<comment type="caution">
    <text evidence="3">The sequence shown here is derived from an EMBL/GenBank/DDBJ whole genome shotgun (WGS) entry which is preliminary data.</text>
</comment>
<dbReference type="SUPFAM" id="SSF50249">
    <property type="entry name" value="Nucleic acid-binding proteins"/>
    <property type="match status" value="1"/>
</dbReference>
<protein>
    <submittedName>
        <fullName evidence="3">DNA replication licensing factor MCM3</fullName>
    </submittedName>
</protein>
<evidence type="ECO:0000259" key="1">
    <source>
        <dbReference type="Pfam" id="PF14551"/>
    </source>
</evidence>
<evidence type="ECO:0000259" key="2">
    <source>
        <dbReference type="Pfam" id="PF17207"/>
    </source>
</evidence>
<dbReference type="Gene3D" id="2.20.28.10">
    <property type="match status" value="1"/>
</dbReference>
<dbReference type="GO" id="GO:0005524">
    <property type="term" value="F:ATP binding"/>
    <property type="evidence" value="ECO:0007669"/>
    <property type="project" value="InterPro"/>
</dbReference>
<dbReference type="GO" id="GO:0006271">
    <property type="term" value="P:DNA strand elongation involved in DNA replication"/>
    <property type="evidence" value="ECO:0007669"/>
    <property type="project" value="TreeGrafter"/>
</dbReference>
<dbReference type="InterPro" id="IPR012340">
    <property type="entry name" value="NA-bd_OB-fold"/>
</dbReference>
<dbReference type="GO" id="GO:1902975">
    <property type="term" value="P:mitotic DNA replication initiation"/>
    <property type="evidence" value="ECO:0007669"/>
    <property type="project" value="TreeGrafter"/>
</dbReference>
<dbReference type="GO" id="GO:0005634">
    <property type="term" value="C:nucleus"/>
    <property type="evidence" value="ECO:0007669"/>
    <property type="project" value="TreeGrafter"/>
</dbReference>
<dbReference type="PANTHER" id="PTHR11630">
    <property type="entry name" value="DNA REPLICATION LICENSING FACTOR MCM FAMILY MEMBER"/>
    <property type="match status" value="1"/>
</dbReference>
<dbReference type="AlphaFoldDB" id="A0A2J7ZIQ5"/>
<dbReference type="Pfam" id="PF17207">
    <property type="entry name" value="MCM_OB"/>
    <property type="match status" value="1"/>
</dbReference>
<dbReference type="InterPro" id="IPR031327">
    <property type="entry name" value="MCM"/>
</dbReference>
<dbReference type="GO" id="GO:0000727">
    <property type="term" value="P:double-strand break repair via break-induced replication"/>
    <property type="evidence" value="ECO:0007669"/>
    <property type="project" value="TreeGrafter"/>
</dbReference>
<dbReference type="Proteomes" id="UP000236333">
    <property type="component" value="Unassembled WGS sequence"/>
</dbReference>
<dbReference type="EMBL" id="PGGS01001664">
    <property type="protein sequence ID" value="PNH00146.1"/>
    <property type="molecule type" value="Genomic_DNA"/>
</dbReference>
<reference evidence="3 4" key="1">
    <citation type="journal article" date="2017" name="Mol. Biol. Evol.">
        <title>The 4-celled Tetrabaena socialis nuclear genome reveals the essential components for genetic control of cell number at the origin of multicellularity in the volvocine lineage.</title>
        <authorList>
            <person name="Featherston J."/>
            <person name="Arakaki Y."/>
            <person name="Hanschen E.R."/>
            <person name="Ferris P.J."/>
            <person name="Michod R.E."/>
            <person name="Olson B.J.S.C."/>
            <person name="Nozaki H."/>
            <person name="Durand P.M."/>
        </authorList>
    </citation>
    <scope>NUCLEOTIDE SEQUENCE [LARGE SCALE GENOMIC DNA]</scope>
    <source>
        <strain evidence="3 4">NIES-571</strain>
    </source>
</reference>
<keyword evidence="4" id="KW-1185">Reference proteome</keyword>
<dbReference type="Pfam" id="PF14551">
    <property type="entry name" value="MCM_N"/>
    <property type="match status" value="1"/>
</dbReference>
<dbReference type="InterPro" id="IPR027925">
    <property type="entry name" value="MCM_N"/>
</dbReference>
<dbReference type="OrthoDB" id="1882346at2759"/>
<evidence type="ECO:0000313" key="4">
    <source>
        <dbReference type="Proteomes" id="UP000236333"/>
    </source>
</evidence>
<sequence>MEDYSEVRVQLTRRFADFFEYDFITPGQGSWSYARALEDLYEPVEGDAKSYRIKTRRLMVAEHHLRKYDEPLLLQLLQKPLECLPAFEDALQNFVKSGVDQTLQRLLEDSGSENLTIGLKGDFGRSEVSPRQLTSSLLNQLVCVFGIVTKCSLVRPKLVTSVHYSEASKQPAPRVLGLCSCNYLGG</sequence>
<dbReference type="Gene3D" id="2.40.50.140">
    <property type="entry name" value="Nucleic acid-binding proteins"/>
    <property type="match status" value="1"/>
</dbReference>
<feature type="domain" description="MCM OB" evidence="2">
    <location>
        <begin position="131"/>
        <end position="170"/>
    </location>
</feature>
<dbReference type="GO" id="GO:0003697">
    <property type="term" value="F:single-stranded DNA binding"/>
    <property type="evidence" value="ECO:0007669"/>
    <property type="project" value="TreeGrafter"/>
</dbReference>
<dbReference type="GO" id="GO:0017116">
    <property type="term" value="F:single-stranded DNA helicase activity"/>
    <property type="evidence" value="ECO:0007669"/>
    <property type="project" value="TreeGrafter"/>
</dbReference>
<feature type="domain" description="MCM N-terminal" evidence="1">
    <location>
        <begin position="13"/>
        <end position="98"/>
    </location>
</feature>
<gene>
    <name evidence="3" type="ORF">TSOC_014042</name>
</gene>
<accession>A0A2J7ZIQ5</accession>
<dbReference type="GO" id="GO:0042555">
    <property type="term" value="C:MCM complex"/>
    <property type="evidence" value="ECO:0007669"/>
    <property type="project" value="TreeGrafter"/>
</dbReference>
<evidence type="ECO:0000313" key="3">
    <source>
        <dbReference type="EMBL" id="PNH00146.1"/>
    </source>
</evidence>
<organism evidence="3 4">
    <name type="scientific">Tetrabaena socialis</name>
    <dbReference type="NCBI Taxonomy" id="47790"/>
    <lineage>
        <taxon>Eukaryota</taxon>
        <taxon>Viridiplantae</taxon>
        <taxon>Chlorophyta</taxon>
        <taxon>core chlorophytes</taxon>
        <taxon>Chlorophyceae</taxon>
        <taxon>CS clade</taxon>
        <taxon>Chlamydomonadales</taxon>
        <taxon>Tetrabaenaceae</taxon>
        <taxon>Tetrabaena</taxon>
    </lineage>
</organism>
<proteinExistence type="predicted"/>
<dbReference type="InterPro" id="IPR033762">
    <property type="entry name" value="MCM_OB"/>
</dbReference>
<name>A0A2J7ZIQ5_9CHLO</name>